<evidence type="ECO:0000256" key="1">
    <source>
        <dbReference type="SAM" id="MobiDB-lite"/>
    </source>
</evidence>
<dbReference type="EMBL" id="KL584850">
    <property type="protein sequence ID" value="KEQ59102.1"/>
    <property type="molecule type" value="Genomic_DNA"/>
</dbReference>
<dbReference type="GeneID" id="63922128"/>
<feature type="compositionally biased region" description="Polar residues" evidence="1">
    <location>
        <begin position="50"/>
        <end position="79"/>
    </location>
</feature>
<evidence type="ECO:0000313" key="2">
    <source>
        <dbReference type="EMBL" id="KEQ59102.1"/>
    </source>
</evidence>
<reference evidence="2 3" key="1">
    <citation type="journal article" date="2014" name="BMC Genomics">
        <title>Genome sequencing of four Aureobasidium pullulans varieties: biotechnological potential, stress tolerance, and description of new species.</title>
        <authorList>
            <person name="Gostin Ar C."/>
            <person name="Ohm R.A."/>
            <person name="Kogej T."/>
            <person name="Sonjak S."/>
            <person name="Turk M."/>
            <person name="Zajc J."/>
            <person name="Zalar P."/>
            <person name="Grube M."/>
            <person name="Sun H."/>
            <person name="Han J."/>
            <person name="Sharma A."/>
            <person name="Chiniquy J."/>
            <person name="Ngan C.Y."/>
            <person name="Lipzen A."/>
            <person name="Barry K."/>
            <person name="Grigoriev I.V."/>
            <person name="Gunde-Cimerman N."/>
        </authorList>
    </citation>
    <scope>NUCLEOTIDE SEQUENCE [LARGE SCALE GENOMIC DNA]</scope>
    <source>
        <strain evidence="2 3">CBS 110374</strain>
    </source>
</reference>
<dbReference type="Proteomes" id="UP000030672">
    <property type="component" value="Unassembled WGS sequence"/>
</dbReference>
<gene>
    <name evidence="2" type="ORF">M437DRAFT_88045</name>
</gene>
<evidence type="ECO:0000313" key="3">
    <source>
        <dbReference type="Proteomes" id="UP000030672"/>
    </source>
</evidence>
<proteinExistence type="predicted"/>
<dbReference type="HOGENOM" id="CLU_818830_0_0_1"/>
<dbReference type="RefSeq" id="XP_040876125.1">
    <property type="nucleotide sequence ID" value="XM_041028755.1"/>
</dbReference>
<name>A0A074VN69_AURM1</name>
<dbReference type="STRING" id="1043003.A0A074VN69"/>
<sequence>MLSPIIASSPLRISSPLRATIDANDEKSNGLGISSPRQSIEKSPLLAKTPSLSRSIASTSSVESADQPSTAYVQSSRTYHPSRVPTAYVPSPHGTHLYSPKHLPKAVVSAIADEASKQPAAALRLPKRTSSISHQTPIVPKRAPPVVPQRTPSVSQYIPIELQRPLSVSRRIPVVPQRAPTLPQIAPTALQRPPAVEITPIQTTSLYTSRRVSSTFLTPTSHMGPPLITNPPSPERELDTFPSSPPVHMPLTRPTNLYQSRRAPTPYNHAAQNTGPLAPSPLAPRRVPVAYTPASQSRVPSSMLAPPPSVRRLNSARNRGHSFASNTSSVYSRLVTDPK</sequence>
<organism evidence="2 3">
    <name type="scientific">Aureobasidium melanogenum (strain CBS 110374)</name>
    <name type="common">Aureobasidium pullulans var. melanogenum</name>
    <dbReference type="NCBI Taxonomy" id="1043003"/>
    <lineage>
        <taxon>Eukaryota</taxon>
        <taxon>Fungi</taxon>
        <taxon>Dikarya</taxon>
        <taxon>Ascomycota</taxon>
        <taxon>Pezizomycotina</taxon>
        <taxon>Dothideomycetes</taxon>
        <taxon>Dothideomycetidae</taxon>
        <taxon>Dothideales</taxon>
        <taxon>Saccotheciaceae</taxon>
        <taxon>Aureobasidium</taxon>
    </lineage>
</organism>
<feature type="region of interest" description="Disordered" evidence="1">
    <location>
        <begin position="24"/>
        <end position="87"/>
    </location>
</feature>
<feature type="region of interest" description="Disordered" evidence="1">
    <location>
        <begin position="293"/>
        <end position="339"/>
    </location>
</feature>
<keyword evidence="3" id="KW-1185">Reference proteome</keyword>
<dbReference type="AlphaFoldDB" id="A0A074VN69"/>
<accession>A0A074VN69</accession>
<protein>
    <submittedName>
        <fullName evidence="2">Uncharacterized protein</fullName>
    </submittedName>
</protein>